<feature type="transmembrane region" description="Helical" evidence="1">
    <location>
        <begin position="169"/>
        <end position="189"/>
    </location>
</feature>
<keyword evidence="1" id="KW-0812">Transmembrane</keyword>
<feature type="transmembrane region" description="Helical" evidence="1">
    <location>
        <begin position="103"/>
        <end position="120"/>
    </location>
</feature>
<organism evidence="3 4">
    <name type="scientific">Roseibium denhamense</name>
    <dbReference type="NCBI Taxonomy" id="76305"/>
    <lineage>
        <taxon>Bacteria</taxon>
        <taxon>Pseudomonadati</taxon>
        <taxon>Pseudomonadota</taxon>
        <taxon>Alphaproteobacteria</taxon>
        <taxon>Hyphomicrobiales</taxon>
        <taxon>Stappiaceae</taxon>
        <taxon>Roseibium</taxon>
    </lineage>
</organism>
<keyword evidence="1" id="KW-1133">Transmembrane helix</keyword>
<protein>
    <submittedName>
        <fullName evidence="3">Uncharacterized membrane protein</fullName>
    </submittedName>
</protein>
<accession>A0ABY1NE93</accession>
<dbReference type="Proteomes" id="UP001157914">
    <property type="component" value="Unassembled WGS sequence"/>
</dbReference>
<name>A0ABY1NE93_9HYPH</name>
<feature type="transmembrane region" description="Helical" evidence="1">
    <location>
        <begin position="78"/>
        <end position="97"/>
    </location>
</feature>
<feature type="transmembrane region" description="Helical" evidence="1">
    <location>
        <begin position="127"/>
        <end position="149"/>
    </location>
</feature>
<sequence length="298" mass="32214">MTSHRLAFLDLARGIAVLAMAVYHFSWDLSWFALVDWPVAQGAGWRAFAASIAGSFLLLAGISLDLAHHEGIRWQSFWRREAVIIAAAASVSTVTYFVFADSFVRFGILHCIAAASLLALPAVRAPLWAAILAATFFFSLPTWASSTVFDGQAWLWTGLGTPDFGSVDYVPLTPWVGLTLAGVALSKLARQTAFNSTLSAFRFDGSSGRSLRLAGRHSLSIYLVHQPVLYGLVWAFASLGVHGDRAERSFVRNCTTACQETLGSSGICTAACSCTLEQMTADNTWQELMNAPADPALR</sequence>
<keyword evidence="1" id="KW-0472">Membrane</keyword>
<feature type="domain" description="Heparan-alpha-glucosaminide N-acetyltransferase catalytic" evidence="2">
    <location>
        <begin position="5"/>
        <end position="227"/>
    </location>
</feature>
<dbReference type="InterPro" id="IPR012429">
    <property type="entry name" value="HGSNAT_cat"/>
</dbReference>
<keyword evidence="4" id="KW-1185">Reference proteome</keyword>
<feature type="transmembrane region" description="Helical" evidence="1">
    <location>
        <begin position="45"/>
        <end position="66"/>
    </location>
</feature>
<dbReference type="EMBL" id="FXTT01000001">
    <property type="protein sequence ID" value="SMP07584.1"/>
    <property type="molecule type" value="Genomic_DNA"/>
</dbReference>
<gene>
    <name evidence="3" type="ORF">SAMN06265374_0874</name>
</gene>
<evidence type="ECO:0000256" key="1">
    <source>
        <dbReference type="SAM" id="Phobius"/>
    </source>
</evidence>
<evidence type="ECO:0000259" key="2">
    <source>
        <dbReference type="Pfam" id="PF07786"/>
    </source>
</evidence>
<evidence type="ECO:0000313" key="3">
    <source>
        <dbReference type="EMBL" id="SMP07584.1"/>
    </source>
</evidence>
<proteinExistence type="predicted"/>
<dbReference type="Pfam" id="PF07786">
    <property type="entry name" value="HGSNAT_cat"/>
    <property type="match status" value="1"/>
</dbReference>
<comment type="caution">
    <text evidence="3">The sequence shown here is derived from an EMBL/GenBank/DDBJ whole genome shotgun (WGS) entry which is preliminary data.</text>
</comment>
<reference evidence="3 4" key="1">
    <citation type="submission" date="2017-05" db="EMBL/GenBank/DDBJ databases">
        <authorList>
            <person name="Varghese N."/>
            <person name="Submissions S."/>
        </authorList>
    </citation>
    <scope>NUCLEOTIDE SEQUENCE [LARGE SCALE GENOMIC DNA]</scope>
    <source>
        <strain evidence="3 4">DSM 15949</strain>
    </source>
</reference>
<feature type="transmembrane region" description="Helical" evidence="1">
    <location>
        <begin position="7"/>
        <end position="25"/>
    </location>
</feature>
<evidence type="ECO:0000313" key="4">
    <source>
        <dbReference type="Proteomes" id="UP001157914"/>
    </source>
</evidence>